<organism evidence="1 2">
    <name type="scientific">Brochothrix thermosphacta</name>
    <name type="common">Microbacterium thermosphactum</name>
    <dbReference type="NCBI Taxonomy" id="2756"/>
    <lineage>
        <taxon>Bacteria</taxon>
        <taxon>Bacillati</taxon>
        <taxon>Bacillota</taxon>
        <taxon>Bacilli</taxon>
        <taxon>Bacillales</taxon>
        <taxon>Listeriaceae</taxon>
        <taxon>Brochothrix</taxon>
    </lineage>
</organism>
<name>A0A2X0QIQ5_BROTH</name>
<dbReference type="EMBL" id="OUNC01000018">
    <property type="protein sequence ID" value="SPP28595.1"/>
    <property type="molecule type" value="Genomic_DNA"/>
</dbReference>
<sequence>MNKTTYFEAYKQFCVYFNYRNQSFIRYCTVSMSWTFKDVQKYLYILCKKGTLRVLKYHQKSVFLYNNSETTFKIDEGCNVNVFWRDGIEWEIEMLLDKKTSQVTVVTESLISENQLFEKVKQSYPLAKDISIFYKKECWIKNNNYNRQEID</sequence>
<protein>
    <submittedName>
        <fullName evidence="1">Uncharacterized protein</fullName>
    </submittedName>
</protein>
<gene>
    <name evidence="1" type="ORF">BTBSAS_250002</name>
</gene>
<reference evidence="2" key="1">
    <citation type="submission" date="2018-04" db="EMBL/GenBank/DDBJ databases">
        <authorList>
            <person name="Illikoud N."/>
        </authorList>
    </citation>
    <scope>NUCLEOTIDE SEQUENCE [LARGE SCALE GENOMIC DNA]</scope>
</reference>
<evidence type="ECO:0000313" key="2">
    <source>
        <dbReference type="Proteomes" id="UP000270190"/>
    </source>
</evidence>
<dbReference type="Proteomes" id="UP000270190">
    <property type="component" value="Unassembled WGS sequence"/>
</dbReference>
<proteinExistence type="predicted"/>
<dbReference type="AlphaFoldDB" id="A0A2X0QIQ5"/>
<dbReference type="RefSeq" id="WP_120487843.1">
    <property type="nucleotide sequence ID" value="NZ_CBCPKC010000004.1"/>
</dbReference>
<accession>A0A2X0QIQ5</accession>
<evidence type="ECO:0000313" key="1">
    <source>
        <dbReference type="EMBL" id="SPP28595.1"/>
    </source>
</evidence>